<evidence type="ECO:0000256" key="15">
    <source>
        <dbReference type="SAM" id="MobiDB-lite"/>
    </source>
</evidence>
<feature type="domain" description="Peptidase M24" evidence="16">
    <location>
        <begin position="319"/>
        <end position="536"/>
    </location>
</feature>
<dbReference type="Pfam" id="PF16189">
    <property type="entry name" value="Creatinase_N_2"/>
    <property type="match status" value="1"/>
</dbReference>
<dbReference type="PANTHER" id="PTHR43763">
    <property type="entry name" value="XAA-PRO AMINOPEPTIDASE 1"/>
    <property type="match status" value="1"/>
</dbReference>
<dbReference type="InterPro" id="IPR029149">
    <property type="entry name" value="Creatin/AminoP/Spt16_N"/>
</dbReference>
<evidence type="ECO:0000256" key="1">
    <source>
        <dbReference type="ARBA" id="ARBA00001424"/>
    </source>
</evidence>
<comment type="caution">
    <text evidence="21">The sequence shown here is derived from an EMBL/GenBank/DDBJ whole genome shotgun (WGS) entry which is preliminary data.</text>
</comment>
<dbReference type="InterPro" id="IPR050422">
    <property type="entry name" value="X-Pro_aminopeptidase_P"/>
</dbReference>
<keyword evidence="7" id="KW-0031">Aminopeptidase</keyword>
<dbReference type="GO" id="GO:0070006">
    <property type="term" value="F:metalloaminopeptidase activity"/>
    <property type="evidence" value="ECO:0007669"/>
    <property type="project" value="InterPro"/>
</dbReference>
<feature type="compositionally biased region" description="Gly residues" evidence="15">
    <location>
        <begin position="634"/>
        <end position="659"/>
    </location>
</feature>
<reference evidence="21 22" key="1">
    <citation type="journal article" date="2016" name="BMC Genomics">
        <title>Genome sequencing and secondary metabolism of the postharvest pathogen Penicillium griseofulvum.</title>
        <authorList>
            <person name="Banani H."/>
            <person name="Marcet-Houben M."/>
            <person name="Ballester A.R."/>
            <person name="Abbruscato P."/>
            <person name="Gonzalez-Candelas L."/>
            <person name="Gabaldon T."/>
            <person name="Spadaro D."/>
        </authorList>
    </citation>
    <scope>NUCLEOTIDE SEQUENCE [LARGE SCALE GENOMIC DNA]</scope>
    <source>
        <strain evidence="21 22">PG3</strain>
    </source>
</reference>
<keyword evidence="10" id="KW-0378">Hydrolase</keyword>
<protein>
    <recommendedName>
        <fullName evidence="6">Probable Xaa-Pro aminopeptidase P</fullName>
        <ecNumber evidence="5">3.4.11.9</ecNumber>
    </recommendedName>
    <alternativeName>
        <fullName evidence="13">Aminoacylproline aminopeptidase</fullName>
    </alternativeName>
    <alternativeName>
        <fullName evidence="14">Prolidase</fullName>
    </alternativeName>
</protein>
<dbReference type="OrthoDB" id="272977at2759"/>
<keyword evidence="22" id="KW-1185">Reference proteome</keyword>
<comment type="similarity">
    <text evidence="4">Belongs to the peptidase M24B family.</text>
</comment>
<evidence type="ECO:0000259" key="16">
    <source>
        <dbReference type="Pfam" id="PF00557"/>
    </source>
</evidence>
<feature type="compositionally biased region" description="Polar residues" evidence="15">
    <location>
        <begin position="796"/>
        <end position="808"/>
    </location>
</feature>
<feature type="domain" description="Exocyst complex component Sec8 N-terminal" evidence="18">
    <location>
        <begin position="812"/>
        <end position="951"/>
    </location>
</feature>
<name>A0A135LLY7_PENPA</name>
<proteinExistence type="inferred from homology"/>
<gene>
    <name evidence="21" type="ORF">PGRI_059310</name>
</gene>
<comment type="function">
    <text evidence="3">Catalyzes the removal of a penultimate prolyl residue from the N-termini of peptides.</text>
</comment>
<evidence type="ECO:0000259" key="19">
    <source>
        <dbReference type="Pfam" id="PF16188"/>
    </source>
</evidence>
<dbReference type="InterPro" id="IPR001131">
    <property type="entry name" value="Peptidase_M24B_aminopep-P_CS"/>
</dbReference>
<dbReference type="GO" id="GO:0006508">
    <property type="term" value="P:proteolysis"/>
    <property type="evidence" value="ECO:0007669"/>
    <property type="project" value="UniProtKB-KW"/>
</dbReference>
<dbReference type="Pfam" id="PF20652">
    <property type="entry name" value="Sec8_C"/>
    <property type="match status" value="1"/>
</dbReference>
<evidence type="ECO:0000259" key="18">
    <source>
        <dbReference type="Pfam" id="PF04048"/>
    </source>
</evidence>
<dbReference type="FunFam" id="3.40.350.10:FF:000003">
    <property type="entry name" value="Xaa-pro aminopeptidase P"/>
    <property type="match status" value="1"/>
</dbReference>
<feature type="compositionally biased region" description="Basic and acidic residues" evidence="15">
    <location>
        <begin position="693"/>
        <end position="702"/>
    </location>
</feature>
<organism evidence="21 22">
    <name type="scientific">Penicillium patulum</name>
    <name type="common">Penicillium griseofulvum</name>
    <dbReference type="NCBI Taxonomy" id="5078"/>
    <lineage>
        <taxon>Eukaryota</taxon>
        <taxon>Fungi</taxon>
        <taxon>Dikarya</taxon>
        <taxon>Ascomycota</taxon>
        <taxon>Pezizomycotina</taxon>
        <taxon>Eurotiomycetes</taxon>
        <taxon>Eurotiomycetidae</taxon>
        <taxon>Eurotiales</taxon>
        <taxon>Aspergillaceae</taxon>
        <taxon>Penicillium</taxon>
    </lineage>
</organism>
<evidence type="ECO:0000256" key="12">
    <source>
        <dbReference type="ARBA" id="ARBA00023211"/>
    </source>
</evidence>
<dbReference type="FunFam" id="3.90.230.10:FF:000007">
    <property type="entry name" value="Xaa-Pro aminopeptidase P"/>
    <property type="match status" value="1"/>
</dbReference>
<evidence type="ECO:0000256" key="5">
    <source>
        <dbReference type="ARBA" id="ARBA00012574"/>
    </source>
</evidence>
<dbReference type="GeneID" id="63708944"/>
<dbReference type="GO" id="GO:0000145">
    <property type="term" value="C:exocyst"/>
    <property type="evidence" value="ECO:0007669"/>
    <property type="project" value="InterPro"/>
</dbReference>
<dbReference type="InterPro" id="IPR000587">
    <property type="entry name" value="Creatinase_N"/>
</dbReference>
<dbReference type="Pfam" id="PF01321">
    <property type="entry name" value="Creatinase_N"/>
    <property type="match status" value="1"/>
</dbReference>
<dbReference type="Pfam" id="PF04048">
    <property type="entry name" value="Sec8_N"/>
    <property type="match status" value="1"/>
</dbReference>
<dbReference type="GO" id="GO:0006904">
    <property type="term" value="P:vesicle docking involved in exocytosis"/>
    <property type="evidence" value="ECO:0007669"/>
    <property type="project" value="InterPro"/>
</dbReference>
<feature type="region of interest" description="Disordered" evidence="15">
    <location>
        <begin position="634"/>
        <end position="808"/>
    </location>
</feature>
<dbReference type="OMA" id="MTEDASR"/>
<feature type="compositionally biased region" description="Low complexity" evidence="15">
    <location>
        <begin position="682"/>
        <end position="692"/>
    </location>
</feature>
<comment type="cofactor">
    <cofactor evidence="2">
        <name>Mn(2+)</name>
        <dbReference type="ChEBI" id="CHEBI:29035"/>
    </cofactor>
</comment>
<feature type="compositionally biased region" description="Pro residues" evidence="15">
    <location>
        <begin position="708"/>
        <end position="722"/>
    </location>
</feature>
<dbReference type="InterPro" id="IPR048630">
    <property type="entry name" value="Sec8_M"/>
</dbReference>
<comment type="catalytic activity">
    <reaction evidence="1">
        <text>Release of any N-terminal amino acid, including proline, that is linked to proline, even from a dipeptide or tripeptide.</text>
        <dbReference type="EC" id="3.4.11.9"/>
    </reaction>
</comment>
<evidence type="ECO:0000256" key="7">
    <source>
        <dbReference type="ARBA" id="ARBA00022438"/>
    </source>
</evidence>
<dbReference type="InterPro" id="IPR033740">
    <property type="entry name" value="Pept_M24B"/>
</dbReference>
<feature type="compositionally biased region" description="Low complexity" evidence="15">
    <location>
        <begin position="723"/>
        <end position="734"/>
    </location>
</feature>
<evidence type="ECO:0000256" key="6">
    <source>
        <dbReference type="ARBA" id="ARBA00020658"/>
    </source>
</evidence>
<evidence type="ECO:0000256" key="11">
    <source>
        <dbReference type="ARBA" id="ARBA00023049"/>
    </source>
</evidence>
<dbReference type="SUPFAM" id="SSF53092">
    <property type="entry name" value="Creatinase/prolidase N-terminal domain"/>
    <property type="match status" value="1"/>
</dbReference>
<evidence type="ECO:0000256" key="4">
    <source>
        <dbReference type="ARBA" id="ARBA00008766"/>
    </source>
</evidence>
<evidence type="ECO:0000256" key="14">
    <source>
        <dbReference type="ARBA" id="ARBA00032413"/>
    </source>
</evidence>
<keyword evidence="8" id="KW-0645">Protease</keyword>
<accession>A0A135LLY7</accession>
<evidence type="ECO:0000256" key="13">
    <source>
        <dbReference type="ARBA" id="ARBA00030849"/>
    </source>
</evidence>
<sequence>MGAVDTSERLSKLRQLMQQHKVDVYIVPSEDSHQSEYIAPCDARREFISGFSGSAGTAIISLSKAALSTDGRYFNQAAKQLDNNWQLLKGGVEGVPTWQEWTTEEAQGGKAVGVDPSLITASGARKLAETLKKNGSSLVGVSENLVDLVWGKERPARPSEKVRVHPEKYAGKPFQEKVAELRKELESKKKAGFIISMLDEIAWLFNLRGTDIPYNPVFFSYAVITPTTAEIYVEDDKLTPEVKAHLGQDVVVKPYESIFADAQALSTRGQSEGESAAKFLLSNRASWALSLSLGGEGKVEETRSPVADAKAVKNEVELEGMRACHIRDGAALTEYFAWLENELVNKKTVMDEVDGADKLEQIRSKHDLFAGLSFDTISSTGPNGAVIHYSPQKGSCSIIDPNAIYLCDSGCQYLDGTTDTTRTFHFGVPTEFEKRAFTLVLKGTIGIDMAVFPKGTSGFAIDVLARQHLWKEGLDYLHGTGHGVGSYLNVHEGPIGIGTRVQYTEVPIAAGNVISDEPGYYEDGKFGIRIENIVMAREVKPAHNFGDKQWLGFEHVTMTPIGRNLIEPSLLSDAELKWVNDYHAEIWAKTKHFFDSDDLTRSWLERGIIAMSGPGGYGNGYGYSAPGRYDGNDGGYGGNSNPGVSGYGGRGAAPPGGGGRSDRRPGGYGGFYADSPQPPALSPGQSPAPSQSPERRRDRSNRDWQQPSPQPSSNPSSHPPSHPSSHPSSQASSRSRTRNQEPDRKYQEERSRDASRYADNRGGQRDPRDQRDPRAQRDPRGQRDPRNQRDQRSQNASPVATRSNNSGEAQAIETILQSIQRDWDFMTDAECIPVHVALSLMDTSTLGKADREPEFLHMYNDIQKTLKAIVNEHHQGFNSSIGTYHKIQSNISSSQTRVRSLRNALDQAKSGLISTKPELKGLATSSQNYDDIVQLFTQIEEIQSLPEKLESQISDKRFLAAVDVLHTGLRVLRRSELEDIGALSDIRAYFINQETSLTDILIEELHDHLYLKSPYCSDRWKPPTSDEKDVNTSTWSGSRSWERPVYSFLAKFDPLTPMVEDASRNPEADTFSYIQLLIEALNKMGHLDVAVHRIEQRLPVELFAVVDKTNAEVDTRYPAPTKSFSAQDNYKQSSLPTEIIEKRGHVLSEFLWALYAKFEAIAEGHRILHDVVAAIVEREGLVKSETLSGGFKELWKLLQSEIRSLMHDYLATDGDSSVRSRADETDSRRHLYTGNRDKNKKMFKLSDIEHNSEMKAEQDELDEILKSSVPGLVSKSRQKATTNDTTQSNKGNSGTGHKILLEPSVFNMGILLPPSLSFIQRLKDIVPVDSDIPMGTLTSFLDDFMVNVFLPQLDETVTDLCTLSFISADAFTEDPQWTKSSPRPIFKGTVKFMSIVREFSKMLSSIPHDQAFTQLLIDQIVTYYDKCCGWYKAMVTKVSARNRGGEVQLKAAASFAESGDIYDVVDELWKGAGDKKQTLIDTEIDLLLKRTGEVPLEPYDIISDPKTVISLSLLYNSMQWLASHLAKIRLVVEHTADAESSSLTATGRPSRRWTLFGSMKPNRDSMNTPVHLPLNHETAVAFDGTLQSLHRLGATAILTLHIDIRCGIIHMLTKTMSGPNPPNLRNSEPVTPSPNTTDNWWHIIMNQPTAASPTILALNNDLIAFDTNISTYLGSVERWFITSGLARFIDRVFVACTQYIGAMNENGALRLQLDVLVLQQNLKNIIIDPAGDSPDSATNLHSQAAQEVVALPRSAKFLDWFLEGAEKTLDYAKEEKEAFASQGNKALAAGNGEPFTYDELRVLVELCFSEILRGPRGAESREEFMSAKKASADALLGLNEIMWDAR</sequence>
<dbReference type="Pfam" id="PF16188">
    <property type="entry name" value="Peptidase_M24_C"/>
    <property type="match status" value="1"/>
</dbReference>
<dbReference type="Proteomes" id="UP000070168">
    <property type="component" value="Unassembled WGS sequence"/>
</dbReference>
<dbReference type="GO" id="GO:0046872">
    <property type="term" value="F:metal ion binding"/>
    <property type="evidence" value="ECO:0007669"/>
    <property type="project" value="UniProtKB-KW"/>
</dbReference>
<dbReference type="InterPro" id="IPR036005">
    <property type="entry name" value="Creatinase/aminopeptidase-like"/>
</dbReference>
<dbReference type="InterPro" id="IPR007191">
    <property type="entry name" value="Sec8_exocyst_N"/>
</dbReference>
<evidence type="ECO:0000313" key="22">
    <source>
        <dbReference type="Proteomes" id="UP000070168"/>
    </source>
</evidence>
<dbReference type="EMBL" id="LHQR01000048">
    <property type="protein sequence ID" value="KXG49963.1"/>
    <property type="molecule type" value="Genomic_DNA"/>
</dbReference>
<dbReference type="SUPFAM" id="SSF55920">
    <property type="entry name" value="Creatinase/aminopeptidase"/>
    <property type="match status" value="1"/>
</dbReference>
<dbReference type="CDD" id="cd01085">
    <property type="entry name" value="APP"/>
    <property type="match status" value="1"/>
</dbReference>
<dbReference type="RefSeq" id="XP_040648499.1">
    <property type="nucleotide sequence ID" value="XM_040793644.1"/>
</dbReference>
<dbReference type="STRING" id="5078.A0A135LLY7"/>
<dbReference type="PANTHER" id="PTHR43763:SF6">
    <property type="entry name" value="XAA-PRO AMINOPEPTIDASE 1"/>
    <property type="match status" value="1"/>
</dbReference>
<evidence type="ECO:0000259" key="20">
    <source>
        <dbReference type="Pfam" id="PF20652"/>
    </source>
</evidence>
<feature type="region of interest" description="Disordered" evidence="15">
    <location>
        <begin position="1214"/>
        <end position="1233"/>
    </location>
</feature>
<dbReference type="EC" id="3.4.11.9" evidence="5"/>
<evidence type="ECO:0000313" key="21">
    <source>
        <dbReference type="EMBL" id="KXG49963.1"/>
    </source>
</evidence>
<keyword evidence="9" id="KW-0479">Metal-binding</keyword>
<feature type="compositionally biased region" description="Basic and acidic residues" evidence="15">
    <location>
        <begin position="1216"/>
        <end position="1229"/>
    </location>
</feature>
<evidence type="ECO:0000259" key="17">
    <source>
        <dbReference type="Pfam" id="PF01321"/>
    </source>
</evidence>
<evidence type="ECO:0000256" key="9">
    <source>
        <dbReference type="ARBA" id="ARBA00022723"/>
    </source>
</evidence>
<feature type="domain" description="Exocyst complex component Sec8 middle helical bundle" evidence="20">
    <location>
        <begin position="1065"/>
        <end position="1316"/>
    </location>
</feature>
<keyword evidence="11" id="KW-0482">Metalloprotease</keyword>
<dbReference type="Gene3D" id="3.40.350.10">
    <property type="entry name" value="Creatinase/prolidase N-terminal domain"/>
    <property type="match status" value="2"/>
</dbReference>
<dbReference type="Pfam" id="PF00557">
    <property type="entry name" value="Peptidase_M24"/>
    <property type="match status" value="1"/>
</dbReference>
<evidence type="ECO:0000256" key="3">
    <source>
        <dbReference type="ARBA" id="ARBA00002443"/>
    </source>
</evidence>
<dbReference type="Gene3D" id="3.90.230.10">
    <property type="entry name" value="Creatinase/methionine aminopeptidase superfamily"/>
    <property type="match status" value="1"/>
</dbReference>
<evidence type="ECO:0000256" key="8">
    <source>
        <dbReference type="ARBA" id="ARBA00022670"/>
    </source>
</evidence>
<dbReference type="InterPro" id="IPR000994">
    <property type="entry name" value="Pept_M24"/>
</dbReference>
<dbReference type="InterPro" id="IPR032416">
    <property type="entry name" value="Peptidase_M24_C"/>
</dbReference>
<keyword evidence="12" id="KW-0464">Manganese</keyword>
<dbReference type="PROSITE" id="PS00491">
    <property type="entry name" value="PROLINE_PEPTIDASE"/>
    <property type="match status" value="1"/>
</dbReference>
<evidence type="ECO:0000256" key="10">
    <source>
        <dbReference type="ARBA" id="ARBA00022801"/>
    </source>
</evidence>
<feature type="compositionally biased region" description="Polar residues" evidence="15">
    <location>
        <begin position="1279"/>
        <end position="1292"/>
    </location>
</feature>
<feature type="domain" description="Creatinase N-terminal" evidence="17">
    <location>
        <begin position="9"/>
        <end position="143"/>
    </location>
</feature>
<evidence type="ECO:0000256" key="2">
    <source>
        <dbReference type="ARBA" id="ARBA00001936"/>
    </source>
</evidence>
<feature type="region of interest" description="Disordered" evidence="15">
    <location>
        <begin position="1273"/>
        <end position="1296"/>
    </location>
</feature>
<feature type="domain" description="Peptidase M24 C-terminal" evidence="19">
    <location>
        <begin position="549"/>
        <end position="606"/>
    </location>
</feature>
<dbReference type="FunFam" id="3.40.350.10:FF:000010">
    <property type="entry name" value="Probable Xaa-Pro aminopeptidase P"/>
    <property type="match status" value="1"/>
</dbReference>
<feature type="compositionally biased region" description="Basic and acidic residues" evidence="15">
    <location>
        <begin position="738"/>
        <end position="792"/>
    </location>
</feature>